<evidence type="ECO:0000256" key="8">
    <source>
        <dbReference type="ARBA" id="ARBA00049028"/>
    </source>
</evidence>
<dbReference type="SMART" id="SM00192">
    <property type="entry name" value="LDLa"/>
    <property type="match status" value="3"/>
</dbReference>
<evidence type="ECO:0000256" key="13">
    <source>
        <dbReference type="SAM" id="Phobius"/>
    </source>
</evidence>
<feature type="active site" description="Proton acceptor" evidence="10">
    <location>
        <position position="53"/>
    </location>
</feature>
<evidence type="ECO:0000256" key="11">
    <source>
        <dbReference type="PIRSR" id="PIRSR607702-2"/>
    </source>
</evidence>
<feature type="disulfide bond" evidence="12">
    <location>
        <begin position="360"/>
        <end position="378"/>
    </location>
</feature>
<dbReference type="STRING" id="9796.ENSECAP00000008226"/>
<proteinExistence type="inferred from homology"/>
<dbReference type="SMART" id="SM00137">
    <property type="entry name" value="MAM"/>
    <property type="match status" value="5"/>
</dbReference>
<keyword evidence="13" id="KW-0812">Transmembrane</keyword>
<dbReference type="InterPro" id="IPR051560">
    <property type="entry name" value="MAM_domain-containing"/>
</dbReference>
<dbReference type="GO" id="GO:0016020">
    <property type="term" value="C:membrane"/>
    <property type="evidence" value="ECO:0007669"/>
    <property type="project" value="InterPro"/>
</dbReference>
<dbReference type="CDD" id="cd00112">
    <property type="entry name" value="LDLa"/>
    <property type="match status" value="3"/>
</dbReference>
<evidence type="ECO:0000256" key="7">
    <source>
        <dbReference type="ARBA" id="ARBA00030831"/>
    </source>
</evidence>
<dbReference type="GO" id="GO:0007399">
    <property type="term" value="P:nervous system development"/>
    <property type="evidence" value="ECO:0000318"/>
    <property type="project" value="GO_Central"/>
</dbReference>
<dbReference type="PROSITE" id="PS50068">
    <property type="entry name" value="LDLRA_2"/>
    <property type="match status" value="2"/>
</dbReference>
<gene>
    <name evidence="15 17" type="primary">MAMDC4</name>
</gene>
<dbReference type="InterPro" id="IPR002172">
    <property type="entry name" value="LDrepeatLR_classA_rpt"/>
</dbReference>
<evidence type="ECO:0000313" key="16">
    <source>
        <dbReference type="Proteomes" id="UP000002281"/>
    </source>
</evidence>
<keyword evidence="5 12" id="KW-1015">Disulfide bond</keyword>
<evidence type="ECO:0000256" key="12">
    <source>
        <dbReference type="PROSITE-ProRule" id="PRU00124"/>
    </source>
</evidence>
<dbReference type="InterPro" id="IPR000998">
    <property type="entry name" value="MAM_dom"/>
</dbReference>
<feature type="disulfide bond" evidence="12">
    <location>
        <begin position="353"/>
        <end position="365"/>
    </location>
</feature>
<evidence type="ECO:0000259" key="14">
    <source>
        <dbReference type="PROSITE" id="PS50060"/>
    </source>
</evidence>
<dbReference type="GeneTree" id="ENSGT00940000162046"/>
<keyword evidence="13" id="KW-0472">Membrane</keyword>
<dbReference type="HOGENOM" id="CLU_008233_0_0_1"/>
<dbReference type="InParanoid" id="F6S9L8"/>
<dbReference type="PANTHER" id="PTHR23282:SF129">
    <property type="entry name" value="APICAL ENDOSOMAL GLYCOPROTEIN"/>
    <property type="match status" value="1"/>
</dbReference>
<comment type="function">
    <text evidence="1">Exhibits phosphohistidine phosphatase activity.</text>
</comment>
<feature type="domain" description="MAM" evidence="14">
    <location>
        <begin position="1097"/>
        <end position="1264"/>
    </location>
</feature>
<evidence type="ECO:0000256" key="2">
    <source>
        <dbReference type="ARBA" id="ARBA00010971"/>
    </source>
</evidence>
<keyword evidence="16" id="KW-1185">Reference proteome</keyword>
<dbReference type="Bgee" id="ENSECAG00000010162">
    <property type="expression patterns" value="Expressed in leukocyte and 19 other cell types or tissues"/>
</dbReference>
<accession>F6S9L8</accession>
<dbReference type="SUPFAM" id="SSF49899">
    <property type="entry name" value="Concanavalin A-like lectins/glucanases"/>
    <property type="match status" value="6"/>
</dbReference>
<keyword evidence="13" id="KW-1133">Transmembrane helix</keyword>
<dbReference type="SUPFAM" id="SSF143724">
    <property type="entry name" value="PHP14-like"/>
    <property type="match status" value="1"/>
</dbReference>
<comment type="similarity">
    <text evidence="2">Belongs to the janus family.</text>
</comment>
<evidence type="ECO:0000256" key="10">
    <source>
        <dbReference type="PIRSR" id="PIRSR607702-1"/>
    </source>
</evidence>
<evidence type="ECO:0000256" key="3">
    <source>
        <dbReference type="ARBA" id="ARBA00011945"/>
    </source>
</evidence>
<evidence type="ECO:0000313" key="15">
    <source>
        <dbReference type="Ensembl" id="ENSECAP00000008226.3"/>
    </source>
</evidence>
<dbReference type="InterPro" id="IPR038596">
    <property type="entry name" value="Janus_sf"/>
</dbReference>
<reference evidence="15" key="3">
    <citation type="submission" date="2025-09" db="UniProtKB">
        <authorList>
            <consortium name="Ensembl"/>
        </authorList>
    </citation>
    <scope>IDENTIFICATION</scope>
    <source>
        <strain evidence="15">Thoroughbred</strain>
    </source>
</reference>
<feature type="domain" description="MAM" evidence="14">
    <location>
        <begin position="188"/>
        <end position="346"/>
    </location>
</feature>
<dbReference type="Gene3D" id="4.10.400.10">
    <property type="entry name" value="Low-density Lipoprotein Receptor"/>
    <property type="match status" value="2"/>
</dbReference>
<dbReference type="InterPro" id="IPR013320">
    <property type="entry name" value="ConA-like_dom_sf"/>
</dbReference>
<comment type="catalytic activity">
    <reaction evidence="9">
        <text>N(tele)-phospho-L-histidyl-[protein] + H2O = L-histidyl-[protein] + phosphate</text>
        <dbReference type="Rhea" id="RHEA:47960"/>
        <dbReference type="Rhea" id="RHEA-COMP:9745"/>
        <dbReference type="Rhea" id="RHEA-COMP:10719"/>
        <dbReference type="ChEBI" id="CHEBI:15377"/>
        <dbReference type="ChEBI" id="CHEBI:29979"/>
        <dbReference type="ChEBI" id="CHEBI:43474"/>
        <dbReference type="ChEBI" id="CHEBI:83586"/>
        <dbReference type="EC" id="3.9.1.3"/>
    </reaction>
</comment>
<comment type="catalytic activity">
    <reaction evidence="8">
        <text>N(pros)-phospho-L-histidyl-[protein] + H2O = L-histidyl-[protein] + phosphate</text>
        <dbReference type="Rhea" id="RHEA:47964"/>
        <dbReference type="Rhea" id="RHEA-COMP:9745"/>
        <dbReference type="Rhea" id="RHEA-COMP:9746"/>
        <dbReference type="ChEBI" id="CHEBI:15377"/>
        <dbReference type="ChEBI" id="CHEBI:29979"/>
        <dbReference type="ChEBI" id="CHEBI:43474"/>
        <dbReference type="ChEBI" id="CHEBI:64837"/>
        <dbReference type="EC" id="3.9.1.3"/>
    </reaction>
</comment>
<dbReference type="InterPro" id="IPR023415">
    <property type="entry name" value="LDLR_class-A_CS"/>
</dbReference>
<dbReference type="Proteomes" id="UP000002281">
    <property type="component" value="Chromosome 25"/>
</dbReference>
<sequence>MAEADLAQIPDVDIDSDGVFKYVLIRVHAAPPSGTPAGESKEIVRGYKWAEYHADIYDKVSGEMQKKGYGCECLGGGRISHQSQDKKIHVYGYSMGHRLITRRSPHQTGPRGALPLGPIPSSLTMPLPGHLLPALLLLLAGFPGWAWVPNHCKTPSEAVCNFVCDCRDCSDEAQCGYQGASPTVGAPFVCDFEQDSCGWRDISTSGYSWLRDRAGAVLEGPGPHSDHTLGTDLGWYMAVGTHRGKEVSTAALRSPILHEAGPACELRLWYHTASGDVAELRLELTHSMETLTLWQSSGPWGPGWQELVVATGRIRGNFQVTFSATRNATHRGTVALDDLAFWGCGLPTPQARCLPGHHHCQNKACVEPHQLCDGDDNCGDGSDEDTPLCSHHMATNFETGLGLWDNLEGWARNHSTSSPERPAWPRRDHSWNSAQGSFLVSVAEPSAPAILSSPEFQASGPHNCSLVFYHYLHGSEAGSLQLLLQTGGPGAPQAPVLLRRRHGELGAMWVRDRVDIQSKHPFRIVLAGQTGPGGIVGLDDLILSDHCKPVLVVSGPPPGLWAPVPWPQPSSLQPWDFCEPGHLSCGDLCVPPEQLCDFQQQCMGGEDEQECGTTDFETPMAGGWEDASVGRLQWGRHLAQESRVPSTHASGAAAGYFLSVQRAWGQLTAEARVLTPALGPSGPRCELHMAYYFQSHPQGFLALVVVEDGNRELVWQVPSSSSGGWKVDTVLLGARHRPFWLEFVGLVDLDGPGHQGAGVDNLIMKDCSPTATSETDTEISCNFERDTCGWHISHLTDSHWHRMESHGPGYDHTTGRGYFMLLDPTDPPARGPGAQLLTQPQVPAGSRECLSFWYHLHGPQIGTLRLVMRRDGEVDTHLWSRSGTHGNRWHEAWATLHHQLDSGTKYQLLFEGLRNGYHGTMALDDVAVRPGPCWAPKRCSFEDSACGFSTRGQGLWMRQTNATGHTAWGPRADHTTETAQGHYMVVNTSPQALPRGHIASLTSEEHRPLAQPACLTFWYHLSLQNPGTLQVHVEEARRRQVLSISAHGGFAWRLGSVDVQAEQAWRVVFEAVAAGVEHSYIALDDLLLQDGPCPRPASCDFEAGLCGWSHLPWPSLGGYSWDWSSGDTPSRYPQPSVDHTLGTEAGHFALFETGVLGPGGRAAWLRSQPLPPTVVSCLRFWYHMGFPEHFYKGELRVLLSSAQGQLVLWGAGGHLRHQWLESRLEVASTEEFQIVFEATLGGQPALGPIALDDIEYLAGQRCQLPAPSQGDAAVATSQATVPAVVGGALLLLVLLVLLALVGRHWLWKKGDCAFGAKRAAAAPGFDNILFNADGVILPVSVTNDQ</sequence>
<dbReference type="InterPro" id="IPR036055">
    <property type="entry name" value="LDL_receptor-like_sf"/>
</dbReference>
<dbReference type="VGNC" id="VGNC:19902">
    <property type="gene designation" value="MAMDC4"/>
</dbReference>
<reference evidence="15" key="2">
    <citation type="submission" date="2025-08" db="UniProtKB">
        <authorList>
            <consortium name="Ensembl"/>
        </authorList>
    </citation>
    <scope>IDENTIFICATION</scope>
    <source>
        <strain evidence="15">Thoroughbred</strain>
    </source>
</reference>
<dbReference type="Pfam" id="PF00057">
    <property type="entry name" value="Ldl_recept_a"/>
    <property type="match status" value="1"/>
</dbReference>
<feature type="domain" description="MAM" evidence="14">
    <location>
        <begin position="393"/>
        <end position="549"/>
    </location>
</feature>
<feature type="binding site" evidence="11">
    <location>
        <position position="21"/>
    </location>
    <ligand>
        <name>substrate</name>
    </ligand>
</feature>
<evidence type="ECO:0000256" key="9">
    <source>
        <dbReference type="ARBA" id="ARBA00049335"/>
    </source>
</evidence>
<feature type="domain" description="MAM" evidence="14">
    <location>
        <begin position="937"/>
        <end position="1095"/>
    </location>
</feature>
<evidence type="ECO:0000256" key="1">
    <source>
        <dbReference type="ARBA" id="ARBA00003087"/>
    </source>
</evidence>
<dbReference type="FunFam" id="3.50.20.20:FF:000001">
    <property type="entry name" value="14 kDa phosphohistidine phosphatase"/>
    <property type="match status" value="1"/>
</dbReference>
<comment type="caution">
    <text evidence="12">Lacks conserved residue(s) required for the propagation of feature annotation.</text>
</comment>
<evidence type="ECO:0000313" key="17">
    <source>
        <dbReference type="VGNC" id="VGNC:19902"/>
    </source>
</evidence>
<dbReference type="PROSITE" id="PS01209">
    <property type="entry name" value="LDLRA_1"/>
    <property type="match status" value="1"/>
</dbReference>
<dbReference type="PROSITE" id="PS50060">
    <property type="entry name" value="MAM_2"/>
    <property type="match status" value="6"/>
</dbReference>
<feature type="disulfide bond" evidence="12">
    <location>
        <begin position="596"/>
        <end position="611"/>
    </location>
</feature>
<reference evidence="15 16" key="1">
    <citation type="journal article" date="2009" name="Science">
        <title>Genome sequence, comparative analysis, and population genetics of the domestic horse.</title>
        <authorList>
            <consortium name="Broad Institute Genome Sequencing Platform"/>
            <consortium name="Broad Institute Whole Genome Assembly Team"/>
            <person name="Wade C.M."/>
            <person name="Giulotto E."/>
            <person name="Sigurdsson S."/>
            <person name="Zoli M."/>
            <person name="Gnerre S."/>
            <person name="Imsland F."/>
            <person name="Lear T.L."/>
            <person name="Adelson D.L."/>
            <person name="Bailey E."/>
            <person name="Bellone R.R."/>
            <person name="Bloecker H."/>
            <person name="Distl O."/>
            <person name="Edgar R.C."/>
            <person name="Garber M."/>
            <person name="Leeb T."/>
            <person name="Mauceli E."/>
            <person name="MacLeod J.N."/>
            <person name="Penedo M.C.T."/>
            <person name="Raison J.M."/>
            <person name="Sharpe T."/>
            <person name="Vogel J."/>
            <person name="Andersson L."/>
            <person name="Antczak D.F."/>
            <person name="Biagi T."/>
            <person name="Binns M.M."/>
            <person name="Chowdhary B.P."/>
            <person name="Coleman S.J."/>
            <person name="Della Valle G."/>
            <person name="Fryc S."/>
            <person name="Guerin G."/>
            <person name="Hasegawa T."/>
            <person name="Hill E.W."/>
            <person name="Jurka J."/>
            <person name="Kiialainen A."/>
            <person name="Lindgren G."/>
            <person name="Liu J."/>
            <person name="Magnani E."/>
            <person name="Mickelson J.R."/>
            <person name="Murray J."/>
            <person name="Nergadze S.G."/>
            <person name="Onofrio R."/>
            <person name="Pedroni S."/>
            <person name="Piras M.F."/>
            <person name="Raudsepp T."/>
            <person name="Rocchi M."/>
            <person name="Roeed K.H."/>
            <person name="Ryder O.A."/>
            <person name="Searle S."/>
            <person name="Skow L."/>
            <person name="Swinburne J.E."/>
            <person name="Syvaenen A.C."/>
            <person name="Tozaki T."/>
            <person name="Valberg S.J."/>
            <person name="Vaudin M."/>
            <person name="White J.R."/>
            <person name="Zody M.C."/>
            <person name="Lander E.S."/>
            <person name="Lindblad-Toh K."/>
        </authorList>
    </citation>
    <scope>NUCLEOTIDE SEQUENCE [LARGE SCALE GENOMIC DNA]</scope>
    <source>
        <strain evidence="15 16">Thoroughbred</strain>
    </source>
</reference>
<dbReference type="SUPFAM" id="SSF57424">
    <property type="entry name" value="LDL receptor-like module"/>
    <property type="match status" value="2"/>
</dbReference>
<dbReference type="Pfam" id="PF00629">
    <property type="entry name" value="MAM"/>
    <property type="match status" value="6"/>
</dbReference>
<dbReference type="Pfam" id="PF05005">
    <property type="entry name" value="Ocnus"/>
    <property type="match status" value="1"/>
</dbReference>
<protein>
    <recommendedName>
        <fullName evidence="4">14 kDa phosphohistidine phosphatase</fullName>
        <ecNumber evidence="3">3.9.1.3</ecNumber>
    </recommendedName>
    <alternativeName>
        <fullName evidence="7">Phosphohistidine phosphatase 1</fullName>
    </alternativeName>
    <alternativeName>
        <fullName evidence="6">Protein histidine phosphatase</fullName>
    </alternativeName>
</protein>
<dbReference type="Gene3D" id="2.60.120.200">
    <property type="match status" value="6"/>
</dbReference>
<evidence type="ECO:0000256" key="5">
    <source>
        <dbReference type="ARBA" id="ARBA00023157"/>
    </source>
</evidence>
<feature type="domain" description="MAM" evidence="14">
    <location>
        <begin position="779"/>
        <end position="935"/>
    </location>
</feature>
<evidence type="ECO:0000256" key="4">
    <source>
        <dbReference type="ARBA" id="ARBA00014497"/>
    </source>
</evidence>
<dbReference type="PANTHER" id="PTHR23282">
    <property type="entry name" value="APICAL ENDOSOMAL GLYCOPROTEIN PRECURSOR"/>
    <property type="match status" value="1"/>
</dbReference>
<dbReference type="CDD" id="cd06263">
    <property type="entry name" value="MAM"/>
    <property type="match status" value="5"/>
</dbReference>
<dbReference type="AlphaFoldDB" id="F6S9L8"/>
<name>F6S9L8_HORSE</name>
<feature type="domain" description="MAM" evidence="14">
    <location>
        <begin position="612"/>
        <end position="769"/>
    </location>
</feature>
<dbReference type="EC" id="3.9.1.3" evidence="3"/>
<evidence type="ECO:0000256" key="6">
    <source>
        <dbReference type="ARBA" id="ARBA00029952"/>
    </source>
</evidence>
<feature type="transmembrane region" description="Helical" evidence="13">
    <location>
        <begin position="1281"/>
        <end position="1301"/>
    </location>
</feature>
<organism evidence="15 16">
    <name type="scientific">Equus caballus</name>
    <name type="common">Horse</name>
    <dbReference type="NCBI Taxonomy" id="9796"/>
    <lineage>
        <taxon>Eukaryota</taxon>
        <taxon>Metazoa</taxon>
        <taxon>Chordata</taxon>
        <taxon>Craniata</taxon>
        <taxon>Vertebrata</taxon>
        <taxon>Euteleostomi</taxon>
        <taxon>Mammalia</taxon>
        <taxon>Eutheria</taxon>
        <taxon>Laurasiatheria</taxon>
        <taxon>Perissodactyla</taxon>
        <taxon>Equidae</taxon>
        <taxon>Equus</taxon>
    </lineage>
</organism>
<dbReference type="PRINTS" id="PR00261">
    <property type="entry name" value="LDLRECEPTOR"/>
</dbReference>
<dbReference type="Ensembl" id="ENSECAT00000010634.4">
    <property type="protein sequence ID" value="ENSECAP00000008226.3"/>
    <property type="gene ID" value="ENSECAG00000041933.2"/>
</dbReference>
<dbReference type="GO" id="GO:0101006">
    <property type="term" value="F:protein histidine phosphatase activity"/>
    <property type="evidence" value="ECO:0007669"/>
    <property type="project" value="UniProtKB-EC"/>
</dbReference>
<dbReference type="Gene3D" id="3.50.20.20">
    <property type="entry name" value="Janus/Ocnus"/>
    <property type="match status" value="1"/>
</dbReference>
<dbReference type="InterPro" id="IPR007702">
    <property type="entry name" value="Janus"/>
</dbReference>
<dbReference type="PaxDb" id="9796-ENSECAP00000008226"/>